<evidence type="ECO:0000256" key="10">
    <source>
        <dbReference type="ARBA" id="ARBA00022842"/>
    </source>
</evidence>
<reference evidence="22" key="3">
    <citation type="submission" date="2025-09" db="UniProtKB">
        <authorList>
            <consortium name="Ensembl"/>
        </authorList>
    </citation>
    <scope>IDENTIFICATION</scope>
</reference>
<feature type="disulfide bond" evidence="17">
    <location>
        <begin position="40"/>
        <end position="50"/>
    </location>
</feature>
<evidence type="ECO:0000256" key="4">
    <source>
        <dbReference type="ARBA" id="ARBA00022536"/>
    </source>
</evidence>
<dbReference type="SMART" id="SM00423">
    <property type="entry name" value="PSI"/>
    <property type="match status" value="1"/>
</dbReference>
<dbReference type="InterPro" id="IPR036349">
    <property type="entry name" value="Integrin_bsu_tail_dom_sf"/>
</dbReference>
<keyword evidence="7 20" id="KW-0732">Signal</keyword>
<feature type="disulfide bond" evidence="17">
    <location>
        <begin position="583"/>
        <end position="588"/>
    </location>
</feature>
<evidence type="ECO:0000256" key="17">
    <source>
        <dbReference type="PIRSR" id="PIRSR002512-1"/>
    </source>
</evidence>
<comment type="subcellular location">
    <subcellularLocation>
        <location evidence="1 18">Cell membrane</location>
        <topology evidence="1 18">Single-pass type I membrane protein</topology>
    </subcellularLocation>
</comment>
<dbReference type="SUPFAM" id="SSF53300">
    <property type="entry name" value="vWA-like"/>
    <property type="match status" value="1"/>
</dbReference>
<dbReference type="InterPro" id="IPR057243">
    <property type="entry name" value="Integrin_I-EGF_CS"/>
</dbReference>
<feature type="signal peptide" evidence="20">
    <location>
        <begin position="1"/>
        <end position="25"/>
    </location>
</feature>
<dbReference type="GO" id="GO:0005925">
    <property type="term" value="C:focal adhesion"/>
    <property type="evidence" value="ECO:0007669"/>
    <property type="project" value="TreeGrafter"/>
</dbReference>
<sequence>MTYCDPTIQCRVLLTLFLSASVASCHSADNLCTSPLVTSCHECLSRGPQCAWCFQEIFLNGMSLSERCDLAVNLESKGCEMQFIERPGVKVEVNTTLPSTQVAPRDLLVQLPPGGETSFVVEVKQLERYPVDLYYLVDVSASMQENLDRLKTVGMALSHRMRDYSSDFRVGFGSFVDKPVSPYINVHPLKIENPCKDYEIQCRPAHGFIHVLPMTDNMTEFTRVIQQQQISGNMDTPEGGFDAMLQAAVCQKNIGWRPEAKHLLLLMTDQPSHLALDSRLAGIVVPHDGNCHLENNAYTKTTNMEYPTIGQLAEKLMDNSIHSIFAVEQGQYKWYEDLIPLLPGAYLGRLQKRASNLKDLVIEAYKKLLSNVELEVAIQDHHVHRFHINITAVCPKGSQATGINKCSNVKPNQTVFFNITVSMKDCPSEEEEILIFVKPVGFNETTTVRVRPTCSCRCRELGRCLDERDDALCGAGEEQDDLSPARDCKLGGSGPDCSGRGVCVCGKCVCDHTNLGTVNGNYCEVDDFSCPYSHGLLCGGRGQCISGECRCESGWTGESCACPASTEPCLSEDGLLCSGRGKCVCGSCRCDDPRRSGQFCEKCPTCDYSCQSHWKCVDCHLSNGFSKGKAKECNRTCSPLVDYVDGIPDVMSESVKQCLYPSSDKCHYKFQMNSVFDSAQIRISRYPECLSSQQYYPTFIGVLLLTLLLGLLILVVVKFLLMRKMWTLRESPIYDMTNKDSGYIPTHNEKTITYRRDQPLEMHIHVHKMPLKEVWQ</sequence>
<dbReference type="FunFam" id="3.40.50.410:FF:000002">
    <property type="entry name" value="Integrin beta"/>
    <property type="match status" value="1"/>
</dbReference>
<protein>
    <recommendedName>
        <fullName evidence="18">Integrin beta</fullName>
    </recommendedName>
</protein>
<evidence type="ECO:0000256" key="18">
    <source>
        <dbReference type="RuleBase" id="RU000633"/>
    </source>
</evidence>
<feature type="disulfide bond" evidence="17">
    <location>
        <begin position="503"/>
        <end position="508"/>
    </location>
</feature>
<feature type="disulfide bond" evidence="17">
    <location>
        <begin position="551"/>
        <end position="560"/>
    </location>
</feature>
<dbReference type="GO" id="GO:0033627">
    <property type="term" value="P:cell adhesion mediated by integrin"/>
    <property type="evidence" value="ECO:0007669"/>
    <property type="project" value="TreeGrafter"/>
</dbReference>
<dbReference type="FunFam" id="2.10.25.10:FF:000043">
    <property type="entry name" value="Integrin beta"/>
    <property type="match status" value="1"/>
</dbReference>
<keyword evidence="10" id="KW-0460">Magnesium</keyword>
<keyword evidence="9" id="KW-0106">Calcium</keyword>
<feature type="disulfide bond" evidence="17">
    <location>
        <begin position="473"/>
        <end position="497"/>
    </location>
</feature>
<evidence type="ECO:0000256" key="20">
    <source>
        <dbReference type="SAM" id="SignalP"/>
    </source>
</evidence>
<dbReference type="GO" id="GO:0007229">
    <property type="term" value="P:integrin-mediated signaling pathway"/>
    <property type="evidence" value="ECO:0007669"/>
    <property type="project" value="UniProtKB-KW"/>
</dbReference>
<dbReference type="PANTHER" id="PTHR10082:SF9">
    <property type="entry name" value="INTEGRIN BETA-8"/>
    <property type="match status" value="1"/>
</dbReference>
<dbReference type="InterPro" id="IPR033760">
    <property type="entry name" value="Integrin_beta_N"/>
</dbReference>
<feature type="disulfide bond" evidence="17">
    <location>
        <begin position="43"/>
        <end position="79"/>
    </location>
</feature>
<evidence type="ECO:0000313" key="23">
    <source>
        <dbReference type="Proteomes" id="UP000694397"/>
    </source>
</evidence>
<feature type="disulfide bond" evidence="17">
    <location>
        <begin position="590"/>
        <end position="600"/>
    </location>
</feature>
<feature type="disulfide bond" evidence="17">
    <location>
        <begin position="454"/>
        <end position="458"/>
    </location>
</feature>
<dbReference type="Gene3D" id="4.10.1240.30">
    <property type="match status" value="1"/>
</dbReference>
<dbReference type="GeneTree" id="ENSGT01150000286919"/>
<keyword evidence="5 18" id="KW-0812">Transmembrane</keyword>
<keyword evidence="15 17" id="KW-1015">Disulfide bond</keyword>
<evidence type="ECO:0000256" key="11">
    <source>
        <dbReference type="ARBA" id="ARBA00022889"/>
    </source>
</evidence>
<dbReference type="FunFam" id="3.30.1680.10:FF:000002">
    <property type="entry name" value="Integrin beta"/>
    <property type="match status" value="1"/>
</dbReference>
<dbReference type="GO" id="GO:0098609">
    <property type="term" value="P:cell-cell adhesion"/>
    <property type="evidence" value="ECO:0007669"/>
    <property type="project" value="TreeGrafter"/>
</dbReference>
<keyword evidence="16" id="KW-0325">Glycoprotein</keyword>
<dbReference type="GO" id="GO:0046872">
    <property type="term" value="F:metal ion binding"/>
    <property type="evidence" value="ECO:0007669"/>
    <property type="project" value="UniProtKB-KW"/>
</dbReference>
<dbReference type="InterPro" id="IPR032695">
    <property type="entry name" value="Integrin_dom_sf"/>
</dbReference>
<dbReference type="Pfam" id="PF00362">
    <property type="entry name" value="Integrin_beta"/>
    <property type="match status" value="1"/>
</dbReference>
<feature type="disulfide bond" evidence="17">
    <location>
        <begin position="637"/>
        <end position="666"/>
    </location>
</feature>
<keyword evidence="13 18" id="KW-0401">Integrin</keyword>
<evidence type="ECO:0000256" key="16">
    <source>
        <dbReference type="ARBA" id="ARBA00023180"/>
    </source>
</evidence>
<feature type="disulfide bond" evidence="17">
    <location>
        <begin position="616"/>
        <end position="689"/>
    </location>
</feature>
<feature type="disulfide bond" evidence="17">
    <location>
        <begin position="195"/>
        <end position="202"/>
    </location>
</feature>
<dbReference type="RefSeq" id="XP_018606037.2">
    <property type="nucleotide sequence ID" value="XM_018750521.2"/>
</dbReference>
<feature type="disulfide bond" evidence="17">
    <location>
        <begin position="250"/>
        <end position="291"/>
    </location>
</feature>
<feature type="disulfide bond" evidence="17">
    <location>
        <begin position="510"/>
        <end position="523"/>
    </location>
</feature>
<dbReference type="Gene3D" id="2.60.40.1510">
    <property type="entry name" value="ntegrin, alpha v. Chain A, domain 3"/>
    <property type="match status" value="1"/>
</dbReference>
<evidence type="ECO:0000256" key="14">
    <source>
        <dbReference type="ARBA" id="ARBA00023136"/>
    </source>
</evidence>
<feature type="chain" id="PRO_5034207341" description="Integrin beta" evidence="20">
    <location>
        <begin position="26"/>
        <end position="776"/>
    </location>
</feature>
<dbReference type="Gene3D" id="3.30.1680.10">
    <property type="entry name" value="ligand-binding face of the semaphorins, domain 2"/>
    <property type="match status" value="1"/>
</dbReference>
<evidence type="ECO:0000256" key="3">
    <source>
        <dbReference type="ARBA" id="ARBA00022475"/>
    </source>
</evidence>
<dbReference type="SUPFAM" id="SSF103575">
    <property type="entry name" value="Plexin repeat"/>
    <property type="match status" value="1"/>
</dbReference>
<feature type="disulfide bond" evidence="17">
    <location>
        <begin position="505"/>
        <end position="538"/>
    </location>
</feature>
<dbReference type="InterPro" id="IPR012896">
    <property type="entry name" value="Integrin_bsu_tail"/>
</dbReference>
<dbReference type="GeneID" id="108933444"/>
<evidence type="ECO:0000256" key="8">
    <source>
        <dbReference type="ARBA" id="ARBA00022737"/>
    </source>
</evidence>
<reference evidence="22" key="2">
    <citation type="submission" date="2025-08" db="UniProtKB">
        <authorList>
            <consortium name="Ensembl"/>
        </authorList>
    </citation>
    <scope>IDENTIFICATION</scope>
</reference>
<keyword evidence="6" id="KW-0479">Metal-binding</keyword>
<dbReference type="Ensembl" id="ENSSFOT00015020038.2">
    <property type="protein sequence ID" value="ENSSFOP00015019810.2"/>
    <property type="gene ID" value="ENSSFOG00015012748.2"/>
</dbReference>
<evidence type="ECO:0000256" key="15">
    <source>
        <dbReference type="ARBA" id="ARBA00023157"/>
    </source>
</evidence>
<keyword evidence="12 19" id="KW-1133">Transmembrane helix</keyword>
<evidence type="ECO:0000313" key="22">
    <source>
        <dbReference type="Ensembl" id="ENSSFOP00015019810.2"/>
    </source>
</evidence>
<keyword evidence="8" id="KW-0677">Repeat</keyword>
<dbReference type="PRINTS" id="PR01186">
    <property type="entry name" value="INTEGRINB"/>
</dbReference>
<dbReference type="Gene3D" id="3.40.50.410">
    <property type="entry name" value="von Willebrand factor, type A domain"/>
    <property type="match status" value="1"/>
</dbReference>
<keyword evidence="14 19" id="KW-0472">Membrane</keyword>
<dbReference type="InterPro" id="IPR057073">
    <property type="entry name" value="EGF_integrin_2"/>
</dbReference>
<dbReference type="AlphaFoldDB" id="A0A8C9V427"/>
<evidence type="ECO:0000256" key="12">
    <source>
        <dbReference type="ARBA" id="ARBA00022989"/>
    </source>
</evidence>
<feature type="disulfide bond" evidence="17">
    <location>
        <begin position="610"/>
        <end position="619"/>
    </location>
</feature>
<dbReference type="GO" id="GO:0008305">
    <property type="term" value="C:integrin complex"/>
    <property type="evidence" value="ECO:0007669"/>
    <property type="project" value="TreeGrafter"/>
</dbReference>
<dbReference type="GO" id="GO:0009986">
    <property type="term" value="C:cell surface"/>
    <property type="evidence" value="ECO:0007669"/>
    <property type="project" value="TreeGrafter"/>
</dbReference>
<dbReference type="InterPro" id="IPR002369">
    <property type="entry name" value="Integrin_bsu_VWA"/>
</dbReference>
<evidence type="ECO:0000256" key="5">
    <source>
        <dbReference type="ARBA" id="ARBA00022692"/>
    </source>
</evidence>
<name>A0A8C9V427_SCLFO</name>
<dbReference type="Pfam" id="PF17205">
    <property type="entry name" value="PSI_integrin"/>
    <property type="match status" value="1"/>
</dbReference>
<keyword evidence="23" id="KW-1185">Reference proteome</keyword>
<evidence type="ECO:0000256" key="7">
    <source>
        <dbReference type="ARBA" id="ARBA00022729"/>
    </source>
</evidence>
<dbReference type="PROSITE" id="PS52047">
    <property type="entry name" value="I_EGF_2"/>
    <property type="match status" value="1"/>
</dbReference>
<dbReference type="InterPro" id="IPR036465">
    <property type="entry name" value="vWFA_dom_sf"/>
</dbReference>
<dbReference type="PROSITE" id="PS00243">
    <property type="entry name" value="I_EGF_1"/>
    <property type="match status" value="1"/>
</dbReference>
<keyword evidence="11 18" id="KW-0130">Cell adhesion</keyword>
<evidence type="ECO:0000256" key="6">
    <source>
        <dbReference type="ARBA" id="ARBA00022723"/>
    </source>
</evidence>
<dbReference type="FunFam" id="2.10.25.10:FF:000076">
    <property type="entry name" value="Integrin beta"/>
    <property type="match status" value="1"/>
</dbReference>
<accession>A0A8C9V427</accession>
<dbReference type="Gene3D" id="2.10.25.10">
    <property type="entry name" value="Laminin"/>
    <property type="match status" value="3"/>
</dbReference>
<evidence type="ECO:0000256" key="13">
    <source>
        <dbReference type="ARBA" id="ARBA00023037"/>
    </source>
</evidence>
<feature type="disulfide bond" evidence="17">
    <location>
        <begin position="394"/>
        <end position="406"/>
    </location>
</feature>
<feature type="domain" description="EGF-like" evidence="21">
    <location>
        <begin position="549"/>
        <end position="560"/>
    </location>
</feature>
<dbReference type="InterPro" id="IPR015812">
    <property type="entry name" value="Integrin_bsu"/>
</dbReference>
<feature type="disulfide bond" evidence="17">
    <location>
        <begin position="585"/>
        <end position="633"/>
    </location>
</feature>
<dbReference type="Pfam" id="PF23106">
    <property type="entry name" value="EGF_Teneurin"/>
    <property type="match status" value="1"/>
</dbReference>
<dbReference type="SUPFAM" id="SSF69179">
    <property type="entry name" value="Integrin domains"/>
    <property type="match status" value="1"/>
</dbReference>
<feature type="disulfide bond" evidence="17">
    <location>
        <begin position="603"/>
        <end position="606"/>
    </location>
</feature>
<dbReference type="GO" id="GO:0005178">
    <property type="term" value="F:integrin binding"/>
    <property type="evidence" value="ECO:0007669"/>
    <property type="project" value="TreeGrafter"/>
</dbReference>
<dbReference type="SUPFAM" id="SSF57196">
    <property type="entry name" value="EGF/Laminin"/>
    <property type="match status" value="2"/>
</dbReference>
<dbReference type="OrthoDB" id="410592at2759"/>
<proteinExistence type="inferred from homology"/>
<dbReference type="PANTHER" id="PTHR10082">
    <property type="entry name" value="INTEGRIN BETA SUBUNIT"/>
    <property type="match status" value="1"/>
</dbReference>
<feature type="disulfide bond" evidence="17">
    <location>
        <begin position="426"/>
        <end position="658"/>
    </location>
</feature>
<evidence type="ECO:0000256" key="1">
    <source>
        <dbReference type="ARBA" id="ARBA00004251"/>
    </source>
</evidence>
<comment type="similarity">
    <text evidence="2 18">Belongs to the integrin beta chain family.</text>
</comment>
<keyword evidence="4" id="KW-0245">EGF-like domain</keyword>
<evidence type="ECO:0000256" key="2">
    <source>
        <dbReference type="ARBA" id="ARBA00007449"/>
    </source>
</evidence>
<reference evidence="22 23" key="1">
    <citation type="submission" date="2019-04" db="EMBL/GenBank/DDBJ databases">
        <authorList>
            <consortium name="Wellcome Sanger Institute Data Sharing"/>
        </authorList>
    </citation>
    <scope>NUCLEOTIDE SEQUENCE [LARGE SCALE GENOMIC DNA]</scope>
</reference>
<evidence type="ECO:0000259" key="21">
    <source>
        <dbReference type="PROSITE" id="PS00022"/>
    </source>
</evidence>
<dbReference type="SMART" id="SM00187">
    <property type="entry name" value="INB"/>
    <property type="match status" value="1"/>
</dbReference>
<evidence type="ECO:0000256" key="9">
    <source>
        <dbReference type="ARBA" id="ARBA00022837"/>
    </source>
</evidence>
<dbReference type="GO" id="GO:0016477">
    <property type="term" value="P:cell migration"/>
    <property type="evidence" value="ECO:0007669"/>
    <property type="project" value="TreeGrafter"/>
</dbReference>
<dbReference type="Pfam" id="PF23105">
    <property type="entry name" value="EGF_integrin"/>
    <property type="match status" value="1"/>
</dbReference>
<dbReference type="SMART" id="SM01242">
    <property type="entry name" value="Integrin_B_tail"/>
    <property type="match status" value="1"/>
</dbReference>
<organism evidence="22 23">
    <name type="scientific">Scleropages formosus</name>
    <name type="common">Asian bonytongue</name>
    <name type="synonym">Osteoglossum formosum</name>
    <dbReference type="NCBI Taxonomy" id="113540"/>
    <lineage>
        <taxon>Eukaryota</taxon>
        <taxon>Metazoa</taxon>
        <taxon>Chordata</taxon>
        <taxon>Craniata</taxon>
        <taxon>Vertebrata</taxon>
        <taxon>Euteleostomi</taxon>
        <taxon>Actinopterygii</taxon>
        <taxon>Neopterygii</taxon>
        <taxon>Teleostei</taxon>
        <taxon>Osteoglossocephala</taxon>
        <taxon>Osteoglossomorpha</taxon>
        <taxon>Osteoglossiformes</taxon>
        <taxon>Osteoglossidae</taxon>
        <taxon>Scleropages</taxon>
    </lineage>
</organism>
<dbReference type="PROSITE" id="PS00022">
    <property type="entry name" value="EGF_1"/>
    <property type="match status" value="1"/>
</dbReference>
<dbReference type="SUPFAM" id="SSF69687">
    <property type="entry name" value="Integrin beta tail domain"/>
    <property type="match status" value="1"/>
</dbReference>
<dbReference type="InterPro" id="IPR016201">
    <property type="entry name" value="PSI"/>
</dbReference>
<feature type="disulfide bond" evidence="17">
    <location>
        <begin position="53"/>
        <end position="68"/>
    </location>
</feature>
<dbReference type="InterPro" id="IPR000742">
    <property type="entry name" value="EGF"/>
</dbReference>
<feature type="disulfide bond" evidence="17">
    <location>
        <begin position="544"/>
        <end position="549"/>
    </location>
</feature>
<feature type="transmembrane region" description="Helical" evidence="19">
    <location>
        <begin position="695"/>
        <end position="721"/>
    </location>
</feature>
<feature type="disulfide bond" evidence="17">
    <location>
        <begin position="32"/>
        <end position="456"/>
    </location>
</feature>
<dbReference type="FunFam" id="2.60.40.1510:FF:000010">
    <property type="entry name" value="Integrin beta"/>
    <property type="match status" value="1"/>
</dbReference>
<keyword evidence="3" id="KW-1003">Cell membrane</keyword>
<evidence type="ECO:0000256" key="19">
    <source>
        <dbReference type="SAM" id="Phobius"/>
    </source>
</evidence>
<dbReference type="PIRSF" id="PIRSF002512">
    <property type="entry name" value="Integrin_B"/>
    <property type="match status" value="1"/>
</dbReference>
<gene>
    <name evidence="22" type="primary">ITGB8</name>
    <name evidence="22" type="synonym">itgb8</name>
</gene>
<dbReference type="Proteomes" id="UP000694397">
    <property type="component" value="Chromosome 23"/>
</dbReference>